<feature type="domain" description="ChsH2 C-terminal OB-fold" evidence="1">
    <location>
        <begin position="53"/>
        <end position="113"/>
    </location>
</feature>
<dbReference type="InterPro" id="IPR012340">
    <property type="entry name" value="NA-bd_OB-fold"/>
</dbReference>
<name>A0A4R7W252_9PSEU</name>
<dbReference type="InterPro" id="IPR052513">
    <property type="entry name" value="Thioester_dehydratase-like"/>
</dbReference>
<sequence length="131" mass="13974">MNVPAPRPTPETAPHWAAANEGTLVLQRCADCGFVGHRGRLVCPRCTSGALSWFPASGAATLWSYVIVHRGEVPYTVAIVELAEGPRMTTNIVGVAQTPEALVLDMPLRVVFEPRGEQLVPVFEPARGGAS</sequence>
<gene>
    <name evidence="3" type="ORF">CLV71_102589</name>
</gene>
<dbReference type="Pfam" id="PF01796">
    <property type="entry name" value="OB_ChsH2_C"/>
    <property type="match status" value="1"/>
</dbReference>
<evidence type="ECO:0000313" key="3">
    <source>
        <dbReference type="EMBL" id="TDV56522.1"/>
    </source>
</evidence>
<dbReference type="EMBL" id="SOCP01000002">
    <property type="protein sequence ID" value="TDV56522.1"/>
    <property type="molecule type" value="Genomic_DNA"/>
</dbReference>
<evidence type="ECO:0000313" key="4">
    <source>
        <dbReference type="Proteomes" id="UP000294927"/>
    </source>
</evidence>
<evidence type="ECO:0008006" key="5">
    <source>
        <dbReference type="Google" id="ProtNLM"/>
    </source>
</evidence>
<dbReference type="Proteomes" id="UP000294927">
    <property type="component" value="Unassembled WGS sequence"/>
</dbReference>
<dbReference type="RefSeq" id="WP_133901752.1">
    <property type="nucleotide sequence ID" value="NZ_SOCP01000002.1"/>
</dbReference>
<accession>A0A4R7W252</accession>
<dbReference type="PANTHER" id="PTHR34075:SF5">
    <property type="entry name" value="BLR3430 PROTEIN"/>
    <property type="match status" value="1"/>
</dbReference>
<dbReference type="PANTHER" id="PTHR34075">
    <property type="entry name" value="BLR3430 PROTEIN"/>
    <property type="match status" value="1"/>
</dbReference>
<comment type="caution">
    <text evidence="3">The sequence shown here is derived from an EMBL/GenBank/DDBJ whole genome shotgun (WGS) entry which is preliminary data.</text>
</comment>
<dbReference type="AlphaFoldDB" id="A0A4R7W252"/>
<dbReference type="InterPro" id="IPR002878">
    <property type="entry name" value="ChsH2_C"/>
</dbReference>
<dbReference type="SUPFAM" id="SSF50249">
    <property type="entry name" value="Nucleic acid-binding proteins"/>
    <property type="match status" value="1"/>
</dbReference>
<feature type="domain" description="ChsH2 rubredoxin-like zinc ribbon" evidence="2">
    <location>
        <begin position="16"/>
        <end position="51"/>
    </location>
</feature>
<evidence type="ECO:0000259" key="2">
    <source>
        <dbReference type="Pfam" id="PF12172"/>
    </source>
</evidence>
<protein>
    <recommendedName>
        <fullName evidence="5">OB-fold protein</fullName>
    </recommendedName>
</protein>
<organism evidence="3 4">
    <name type="scientific">Actinophytocola oryzae</name>
    <dbReference type="NCBI Taxonomy" id="502181"/>
    <lineage>
        <taxon>Bacteria</taxon>
        <taxon>Bacillati</taxon>
        <taxon>Actinomycetota</taxon>
        <taxon>Actinomycetes</taxon>
        <taxon>Pseudonocardiales</taxon>
        <taxon>Pseudonocardiaceae</taxon>
    </lineage>
</organism>
<keyword evidence="4" id="KW-1185">Reference proteome</keyword>
<evidence type="ECO:0000259" key="1">
    <source>
        <dbReference type="Pfam" id="PF01796"/>
    </source>
</evidence>
<proteinExistence type="predicted"/>
<dbReference type="InterPro" id="IPR022002">
    <property type="entry name" value="ChsH2_Znr"/>
</dbReference>
<dbReference type="Pfam" id="PF12172">
    <property type="entry name" value="zf-ChsH2"/>
    <property type="match status" value="1"/>
</dbReference>
<dbReference type="Gene3D" id="6.10.30.10">
    <property type="match status" value="1"/>
</dbReference>
<reference evidence="3 4" key="1">
    <citation type="submission" date="2019-03" db="EMBL/GenBank/DDBJ databases">
        <title>Genomic Encyclopedia of Archaeal and Bacterial Type Strains, Phase II (KMG-II): from individual species to whole genera.</title>
        <authorList>
            <person name="Goeker M."/>
        </authorList>
    </citation>
    <scope>NUCLEOTIDE SEQUENCE [LARGE SCALE GENOMIC DNA]</scope>
    <source>
        <strain evidence="3 4">DSM 45499</strain>
    </source>
</reference>
<dbReference type="OrthoDB" id="7470921at2"/>